<protein>
    <recommendedName>
        <fullName evidence="4">Thioredoxin</fullName>
    </recommendedName>
</protein>
<dbReference type="InterPro" id="IPR036249">
    <property type="entry name" value="Thioredoxin-like_sf"/>
</dbReference>
<dbReference type="Proteomes" id="UP000077856">
    <property type="component" value="Chromosome"/>
</dbReference>
<keyword evidence="1" id="KW-0472">Membrane</keyword>
<dbReference type="STRING" id="1196031.A361_26520"/>
<gene>
    <name evidence="2" type="ORF">A361_26520</name>
</gene>
<dbReference type="AlphaFoldDB" id="A0A160MGS3"/>
<reference evidence="2 3" key="1">
    <citation type="submission" date="2016-04" db="EMBL/GenBank/DDBJ databases">
        <title>Complete genome sequence of Bacillus oceanisediminis strain 2691.</title>
        <authorList>
            <person name="Jeong H."/>
            <person name="Kim H.J."/>
            <person name="Lee D.-W."/>
        </authorList>
    </citation>
    <scope>NUCLEOTIDE SEQUENCE [LARGE SCALE GENOMIC DNA]</scope>
    <source>
        <strain evidence="2 3">2691</strain>
    </source>
</reference>
<evidence type="ECO:0008006" key="4">
    <source>
        <dbReference type="Google" id="ProtNLM"/>
    </source>
</evidence>
<evidence type="ECO:0000313" key="2">
    <source>
        <dbReference type="EMBL" id="AND42559.1"/>
    </source>
</evidence>
<dbReference type="CDD" id="cd02947">
    <property type="entry name" value="TRX_family"/>
    <property type="match status" value="1"/>
</dbReference>
<organism evidence="2 3">
    <name type="scientific">Cytobacillus oceanisediminis 2691</name>
    <dbReference type="NCBI Taxonomy" id="1196031"/>
    <lineage>
        <taxon>Bacteria</taxon>
        <taxon>Bacillati</taxon>
        <taxon>Bacillota</taxon>
        <taxon>Bacilli</taxon>
        <taxon>Bacillales</taxon>
        <taxon>Bacillaceae</taxon>
        <taxon>Cytobacillus</taxon>
    </lineage>
</organism>
<dbReference type="Gene3D" id="3.40.30.10">
    <property type="entry name" value="Glutaredoxin"/>
    <property type="match status" value="1"/>
</dbReference>
<dbReference type="SUPFAM" id="SSF52833">
    <property type="entry name" value="Thioredoxin-like"/>
    <property type="match status" value="1"/>
</dbReference>
<dbReference type="eggNOG" id="COG0526">
    <property type="taxonomic scope" value="Bacteria"/>
</dbReference>
<feature type="transmembrane region" description="Helical" evidence="1">
    <location>
        <begin position="20"/>
        <end position="37"/>
    </location>
</feature>
<evidence type="ECO:0000313" key="3">
    <source>
        <dbReference type="Proteomes" id="UP000077856"/>
    </source>
</evidence>
<keyword evidence="1" id="KW-0812">Transmembrane</keyword>
<evidence type="ECO:0000256" key="1">
    <source>
        <dbReference type="SAM" id="Phobius"/>
    </source>
</evidence>
<keyword evidence="1" id="KW-1133">Transmembrane helix</keyword>
<dbReference type="EMBL" id="CP015506">
    <property type="protein sequence ID" value="AND42559.1"/>
    <property type="molecule type" value="Genomic_DNA"/>
</dbReference>
<proteinExistence type="predicted"/>
<dbReference type="KEGG" id="bon:A361_26520"/>
<sequence>MLKDYPRIESRSVNAGKVPEIAGFLMAFTVPVIALYLDGREVLREARFIPVEKLRDDLKRIYEGVFDV</sequence>
<name>A0A160MGS3_9BACI</name>
<accession>A0A160MGS3</accession>